<name>A0AAD8JQU4_TARER</name>
<dbReference type="EMBL" id="JAUHHV010000011">
    <property type="protein sequence ID" value="KAK1407849.1"/>
    <property type="molecule type" value="Genomic_DNA"/>
</dbReference>
<accession>A0AAD8JQU4</accession>
<evidence type="ECO:0000313" key="2">
    <source>
        <dbReference type="Proteomes" id="UP001229421"/>
    </source>
</evidence>
<proteinExistence type="predicted"/>
<dbReference type="Proteomes" id="UP001229421">
    <property type="component" value="Unassembled WGS sequence"/>
</dbReference>
<reference evidence="1" key="1">
    <citation type="journal article" date="2023" name="bioRxiv">
        <title>Improved chromosome-level genome assembly for marigold (Tagetes erecta).</title>
        <authorList>
            <person name="Jiang F."/>
            <person name="Yuan L."/>
            <person name="Wang S."/>
            <person name="Wang H."/>
            <person name="Xu D."/>
            <person name="Wang A."/>
            <person name="Fan W."/>
        </authorList>
    </citation>
    <scope>NUCLEOTIDE SEQUENCE</scope>
    <source>
        <strain evidence="1">WSJ</strain>
        <tissue evidence="1">Leaf</tissue>
    </source>
</reference>
<sequence>MEKALISKYKDETKGIRHRHLFCPEKKPFRGVVMVVVAEVGWHGGQGDRSRDRGKLHRRCSKRMLLSSHTCRIGSSSGYVRVCVKL</sequence>
<comment type="caution">
    <text evidence="1">The sequence shown here is derived from an EMBL/GenBank/DDBJ whole genome shotgun (WGS) entry which is preliminary data.</text>
</comment>
<evidence type="ECO:0000313" key="1">
    <source>
        <dbReference type="EMBL" id="KAK1407849.1"/>
    </source>
</evidence>
<organism evidence="1 2">
    <name type="scientific">Tagetes erecta</name>
    <name type="common">African marigold</name>
    <dbReference type="NCBI Taxonomy" id="13708"/>
    <lineage>
        <taxon>Eukaryota</taxon>
        <taxon>Viridiplantae</taxon>
        <taxon>Streptophyta</taxon>
        <taxon>Embryophyta</taxon>
        <taxon>Tracheophyta</taxon>
        <taxon>Spermatophyta</taxon>
        <taxon>Magnoliopsida</taxon>
        <taxon>eudicotyledons</taxon>
        <taxon>Gunneridae</taxon>
        <taxon>Pentapetalae</taxon>
        <taxon>asterids</taxon>
        <taxon>campanulids</taxon>
        <taxon>Asterales</taxon>
        <taxon>Asteraceae</taxon>
        <taxon>Asteroideae</taxon>
        <taxon>Heliantheae alliance</taxon>
        <taxon>Tageteae</taxon>
        <taxon>Tagetes</taxon>
    </lineage>
</organism>
<gene>
    <name evidence="1" type="ORF">QVD17_39476</name>
</gene>
<keyword evidence="2" id="KW-1185">Reference proteome</keyword>
<dbReference type="AlphaFoldDB" id="A0AAD8JQU4"/>
<protein>
    <submittedName>
        <fullName evidence="1">Uncharacterized protein</fullName>
    </submittedName>
</protein>